<dbReference type="Proteomes" id="UP000006034">
    <property type="component" value="Unassembled WGS sequence"/>
</dbReference>
<proteinExistence type="predicted"/>
<evidence type="ECO:0000259" key="2">
    <source>
        <dbReference type="Pfam" id="PF01464"/>
    </source>
</evidence>
<dbReference type="EMBL" id="ADCP02000001">
    <property type="protein sequence ID" value="EFV44233.1"/>
    <property type="molecule type" value="Genomic_DNA"/>
</dbReference>
<dbReference type="OrthoDB" id="9808681at2"/>
<feature type="chain" id="PRO_5003203019" description="Transglycosylase SLT domain-containing protein" evidence="1">
    <location>
        <begin position="20"/>
        <end position="156"/>
    </location>
</feature>
<dbReference type="eggNOG" id="COG0741">
    <property type="taxonomic scope" value="Bacteria"/>
</dbReference>
<gene>
    <name evidence="3" type="ORF">HMPREF0179_01959</name>
</gene>
<dbReference type="HOGENOM" id="CLU_094905_3_0_7"/>
<keyword evidence="4" id="KW-1185">Reference proteome</keyword>
<dbReference type="InterPro" id="IPR008258">
    <property type="entry name" value="Transglycosylase_SLT_dom_1"/>
</dbReference>
<name>E5Y6Z5_BILW3</name>
<dbReference type="CDD" id="cd13400">
    <property type="entry name" value="LT_IagB-like"/>
    <property type="match status" value="1"/>
</dbReference>
<dbReference type="InterPro" id="IPR023346">
    <property type="entry name" value="Lysozyme-like_dom_sf"/>
</dbReference>
<protein>
    <recommendedName>
        <fullName evidence="2">Transglycosylase SLT domain-containing protein</fullName>
    </recommendedName>
</protein>
<reference evidence="3 4" key="2">
    <citation type="submission" date="2013-04" db="EMBL/GenBank/DDBJ databases">
        <title>The Genome Sequence of Bilophila wadsworthia 3_1_6.</title>
        <authorList>
            <consortium name="The Broad Institute Genomics Platform"/>
            <person name="Earl A."/>
            <person name="Ward D."/>
            <person name="Feldgarden M."/>
            <person name="Gevers D."/>
            <person name="Sibley C."/>
            <person name="Strauss J."/>
            <person name="Allen-Vercoe E."/>
            <person name="Walker B."/>
            <person name="Young S."/>
            <person name="Zeng Q."/>
            <person name="Gargeya S."/>
            <person name="Fitzgerald M."/>
            <person name="Haas B."/>
            <person name="Abouelleil A."/>
            <person name="Allen A.W."/>
            <person name="Alvarado L."/>
            <person name="Arachchi H.M."/>
            <person name="Berlin A.M."/>
            <person name="Chapman S.B."/>
            <person name="Gainer-Dewar J."/>
            <person name="Goldberg J."/>
            <person name="Griggs A."/>
            <person name="Gujja S."/>
            <person name="Hansen M."/>
            <person name="Howarth C."/>
            <person name="Imamovic A."/>
            <person name="Ireland A."/>
            <person name="Larimer J."/>
            <person name="McCowan C."/>
            <person name="Murphy C."/>
            <person name="Pearson M."/>
            <person name="Poon T.W."/>
            <person name="Priest M."/>
            <person name="Roberts A."/>
            <person name="Saif S."/>
            <person name="Shea T."/>
            <person name="Sisk P."/>
            <person name="Sykes S."/>
            <person name="Wortman J."/>
            <person name="Nusbaum C."/>
            <person name="Birren B."/>
        </authorList>
    </citation>
    <scope>NUCLEOTIDE SEQUENCE [LARGE SCALE GENOMIC DNA]</scope>
    <source>
        <strain evidence="3 4">3_1_6</strain>
    </source>
</reference>
<dbReference type="STRING" id="563192.HMPREF0179_01959"/>
<sequence>MKHILFLLAFLLLTATAHADVFDAPCSRYRIPKRLVLAIAKTESGLDPWCVNVAGKDYRPGSRSGALAIIRQARARGLSHDIGLMQINSWWLKHLNISPEAALEPRNNATLGVWILAKEIQRHGYNWKAVGAYHSPTPARQKMYAQVVSQKYRTLK</sequence>
<organism evidence="3 4">
    <name type="scientific">Bilophila wadsworthia (strain 3_1_6)</name>
    <dbReference type="NCBI Taxonomy" id="563192"/>
    <lineage>
        <taxon>Bacteria</taxon>
        <taxon>Pseudomonadati</taxon>
        <taxon>Thermodesulfobacteriota</taxon>
        <taxon>Desulfovibrionia</taxon>
        <taxon>Desulfovibrionales</taxon>
        <taxon>Desulfovibrionaceae</taxon>
        <taxon>Bilophila</taxon>
    </lineage>
</organism>
<evidence type="ECO:0000256" key="1">
    <source>
        <dbReference type="SAM" id="SignalP"/>
    </source>
</evidence>
<keyword evidence="1" id="KW-0732">Signal</keyword>
<dbReference type="AlphaFoldDB" id="E5Y6Z5"/>
<evidence type="ECO:0000313" key="4">
    <source>
        <dbReference type="Proteomes" id="UP000006034"/>
    </source>
</evidence>
<dbReference type="Gene3D" id="1.10.530.10">
    <property type="match status" value="1"/>
</dbReference>
<comment type="caution">
    <text evidence="3">The sequence shown here is derived from an EMBL/GenBank/DDBJ whole genome shotgun (WGS) entry which is preliminary data.</text>
</comment>
<reference evidence="3 4" key="1">
    <citation type="submission" date="2010-10" db="EMBL/GenBank/DDBJ databases">
        <authorList>
            <consortium name="The Broad Institute Genome Sequencing Platform"/>
            <person name="Ward D."/>
            <person name="Earl A."/>
            <person name="Feldgarden M."/>
            <person name="Young S.K."/>
            <person name="Gargeya S."/>
            <person name="Zeng Q."/>
            <person name="Alvarado L."/>
            <person name="Berlin A."/>
            <person name="Bochicchio J."/>
            <person name="Chapman S.B."/>
            <person name="Chen Z."/>
            <person name="Freedman E."/>
            <person name="Gellesch M."/>
            <person name="Goldberg J."/>
            <person name="Griggs A."/>
            <person name="Gujja S."/>
            <person name="Heilman E."/>
            <person name="Heiman D."/>
            <person name="Howarth C."/>
            <person name="Mehta T."/>
            <person name="Neiman D."/>
            <person name="Pearson M."/>
            <person name="Roberts A."/>
            <person name="Saif S."/>
            <person name="Shea T."/>
            <person name="Shenoy N."/>
            <person name="Sisk P."/>
            <person name="Stolte C."/>
            <person name="Sykes S."/>
            <person name="White J."/>
            <person name="Yandava C."/>
            <person name="Allen-Vercoe E."/>
            <person name="Sibley C."/>
            <person name="Ambrose C.E."/>
            <person name="Strauss J."/>
            <person name="Daigneault M."/>
            <person name="Haas B."/>
            <person name="Nusbaum C."/>
            <person name="Birren B."/>
        </authorList>
    </citation>
    <scope>NUCLEOTIDE SEQUENCE [LARGE SCALE GENOMIC DNA]</scope>
    <source>
        <strain evidence="3 4">3_1_6</strain>
    </source>
</reference>
<feature type="signal peptide" evidence="1">
    <location>
        <begin position="1"/>
        <end position="19"/>
    </location>
</feature>
<dbReference type="RefSeq" id="WP_005027707.1">
    <property type="nucleotide sequence ID" value="NZ_KE150238.1"/>
</dbReference>
<dbReference type="GeneID" id="78084232"/>
<dbReference type="Pfam" id="PF01464">
    <property type="entry name" value="SLT"/>
    <property type="match status" value="1"/>
</dbReference>
<accession>E5Y6Z5</accession>
<evidence type="ECO:0000313" key="3">
    <source>
        <dbReference type="EMBL" id="EFV44233.1"/>
    </source>
</evidence>
<feature type="domain" description="Transglycosylase SLT" evidence="2">
    <location>
        <begin position="22"/>
        <end position="146"/>
    </location>
</feature>
<dbReference type="SUPFAM" id="SSF53955">
    <property type="entry name" value="Lysozyme-like"/>
    <property type="match status" value="1"/>
</dbReference>